<comment type="caution">
    <text evidence="1">The sequence shown here is derived from an EMBL/GenBank/DDBJ whole genome shotgun (WGS) entry which is preliminary data.</text>
</comment>
<proteinExistence type="predicted"/>
<keyword evidence="2" id="KW-1185">Reference proteome</keyword>
<dbReference type="AlphaFoldDB" id="A0A922LCH3"/>
<gene>
    <name evidence="1" type="ORF">DERF_003322</name>
</gene>
<sequence>MSACYKIVNAYSHKHTDSNKWPTNLPTTMINLILFELLSYGSNPIDEWMDGWMNCSPMTIYVEEQEACQKKTKQTYLMTGTKYGTFFVAIYGV</sequence>
<reference evidence="1" key="1">
    <citation type="submission" date="2013-05" db="EMBL/GenBank/DDBJ databases">
        <authorList>
            <person name="Yim A.K.Y."/>
            <person name="Chan T.F."/>
            <person name="Ji K.M."/>
            <person name="Liu X.Y."/>
            <person name="Zhou J.W."/>
            <person name="Li R.Q."/>
            <person name="Yang K.Y."/>
            <person name="Li J."/>
            <person name="Li M."/>
            <person name="Law P.T.W."/>
            <person name="Wu Y.L."/>
            <person name="Cai Z.L."/>
            <person name="Qin H."/>
            <person name="Bao Y."/>
            <person name="Leung R.K.K."/>
            <person name="Ng P.K.S."/>
            <person name="Zou J."/>
            <person name="Zhong X.J."/>
            <person name="Ran P.X."/>
            <person name="Zhong N.S."/>
            <person name="Liu Z.G."/>
            <person name="Tsui S.K.W."/>
        </authorList>
    </citation>
    <scope>NUCLEOTIDE SEQUENCE</scope>
    <source>
        <strain evidence="1">Derf</strain>
        <tissue evidence="1">Whole organism</tissue>
    </source>
</reference>
<reference evidence="1" key="2">
    <citation type="journal article" date="2022" name="Res Sq">
        <title>Comparative Genomics Reveals Insights into the Divergent Evolution of Astigmatic Mites and Household Pest Adaptations.</title>
        <authorList>
            <person name="Xiong Q."/>
            <person name="Wan A.T.-Y."/>
            <person name="Liu X.-Y."/>
            <person name="Fung C.S.-H."/>
            <person name="Xiao X."/>
            <person name="Malainual N."/>
            <person name="Hou J."/>
            <person name="Wang L."/>
            <person name="Wang M."/>
            <person name="Yang K."/>
            <person name="Cui Y."/>
            <person name="Leung E."/>
            <person name="Nong W."/>
            <person name="Shin S.-K."/>
            <person name="Au S."/>
            <person name="Jeong K.Y."/>
            <person name="Chew F.T."/>
            <person name="Hui J."/>
            <person name="Leung T.F."/>
            <person name="Tungtrongchitr A."/>
            <person name="Zhong N."/>
            <person name="Liu Z."/>
            <person name="Tsui S."/>
        </authorList>
    </citation>
    <scope>NUCLEOTIDE SEQUENCE</scope>
    <source>
        <strain evidence="1">Derf</strain>
        <tissue evidence="1">Whole organism</tissue>
    </source>
</reference>
<dbReference type="Proteomes" id="UP000790347">
    <property type="component" value="Unassembled WGS sequence"/>
</dbReference>
<organism evidence="1 2">
    <name type="scientific">Dermatophagoides farinae</name>
    <name type="common">American house dust mite</name>
    <dbReference type="NCBI Taxonomy" id="6954"/>
    <lineage>
        <taxon>Eukaryota</taxon>
        <taxon>Metazoa</taxon>
        <taxon>Ecdysozoa</taxon>
        <taxon>Arthropoda</taxon>
        <taxon>Chelicerata</taxon>
        <taxon>Arachnida</taxon>
        <taxon>Acari</taxon>
        <taxon>Acariformes</taxon>
        <taxon>Sarcoptiformes</taxon>
        <taxon>Astigmata</taxon>
        <taxon>Psoroptidia</taxon>
        <taxon>Analgoidea</taxon>
        <taxon>Pyroglyphidae</taxon>
        <taxon>Dermatophagoidinae</taxon>
        <taxon>Dermatophagoides</taxon>
    </lineage>
</organism>
<name>A0A922LCH3_DERFA</name>
<accession>A0A922LCH3</accession>
<protein>
    <submittedName>
        <fullName evidence="1">Uncharacterized protein</fullName>
    </submittedName>
</protein>
<evidence type="ECO:0000313" key="2">
    <source>
        <dbReference type="Proteomes" id="UP000790347"/>
    </source>
</evidence>
<evidence type="ECO:0000313" key="1">
    <source>
        <dbReference type="EMBL" id="KAH9529437.1"/>
    </source>
</evidence>
<dbReference type="EMBL" id="ASGP02000001">
    <property type="protein sequence ID" value="KAH9529437.1"/>
    <property type="molecule type" value="Genomic_DNA"/>
</dbReference>